<comment type="function">
    <text evidence="6">Could methylate the ribose at the nucleotide 34 wobble position in tRNA.</text>
</comment>
<gene>
    <name evidence="9" type="primary">trmL</name>
    <name evidence="9" type="ORF">ETAA1_02420</name>
</gene>
<dbReference type="HAMAP" id="MF_01885">
    <property type="entry name" value="tRNA_methyltr_TrmL"/>
    <property type="match status" value="1"/>
</dbReference>
<evidence type="ECO:0000256" key="3">
    <source>
        <dbReference type="ARBA" id="ARBA00022679"/>
    </source>
</evidence>
<dbReference type="KEGG" id="uli:ETAA1_02420"/>
<dbReference type="GO" id="GO:0141098">
    <property type="term" value="F:tRNA (cytidine(34)-2'-O)-methyltransferase activity"/>
    <property type="evidence" value="ECO:0007669"/>
    <property type="project" value="RHEA"/>
</dbReference>
<feature type="binding site" evidence="6 7">
    <location>
        <position position="130"/>
    </location>
    <ligand>
        <name>S-adenosyl-L-methionine</name>
        <dbReference type="ChEBI" id="CHEBI:59789"/>
    </ligand>
</feature>
<keyword evidence="5 6" id="KW-0819">tRNA processing</keyword>
<dbReference type="InterPro" id="IPR016914">
    <property type="entry name" value="TrmL"/>
</dbReference>
<dbReference type="EC" id="2.1.1.207" evidence="6"/>
<dbReference type="GO" id="GO:0005737">
    <property type="term" value="C:cytoplasm"/>
    <property type="evidence" value="ECO:0007669"/>
    <property type="project" value="UniProtKB-SubCell"/>
</dbReference>
<sequence length="151" mass="16410">MLHVALWEPEIPPNTGNVARLCAATGARLHLVGRLGFRLDDKSLKRAGLDYWPAVDWVRHATMGDFEAAVAGQRVWVVETPADVAYTRAAFADGDCLLFGSESKGLPAGVRERYAGRLVGVPMPTGAVRSLNLATTVGIVLYEALRQVHDW</sequence>
<dbReference type="CDD" id="cd18094">
    <property type="entry name" value="SpoU-like_TrmL"/>
    <property type="match status" value="1"/>
</dbReference>
<dbReference type="SUPFAM" id="SSF75217">
    <property type="entry name" value="alpha/beta knot"/>
    <property type="match status" value="1"/>
</dbReference>
<dbReference type="InterPro" id="IPR001537">
    <property type="entry name" value="SpoU_MeTrfase"/>
</dbReference>
<keyword evidence="10" id="KW-1185">Reference proteome</keyword>
<evidence type="ECO:0000256" key="5">
    <source>
        <dbReference type="ARBA" id="ARBA00022694"/>
    </source>
</evidence>
<comment type="subcellular location">
    <subcellularLocation>
        <location evidence="6">Cytoplasm</location>
    </subcellularLocation>
</comment>
<dbReference type="GO" id="GO:0002130">
    <property type="term" value="P:wobble position ribose methylation"/>
    <property type="evidence" value="ECO:0007669"/>
    <property type="project" value="TreeGrafter"/>
</dbReference>
<keyword evidence="1 6" id="KW-0963">Cytoplasm</keyword>
<dbReference type="InterPro" id="IPR029028">
    <property type="entry name" value="Alpha/beta_knot_MTases"/>
</dbReference>
<name>A0A517XLG7_9BACT</name>
<dbReference type="Pfam" id="PF00588">
    <property type="entry name" value="SpoU_methylase"/>
    <property type="match status" value="1"/>
</dbReference>
<evidence type="ECO:0000313" key="10">
    <source>
        <dbReference type="Proteomes" id="UP000319576"/>
    </source>
</evidence>
<evidence type="ECO:0000256" key="7">
    <source>
        <dbReference type="PIRSR" id="PIRSR029256-1"/>
    </source>
</evidence>
<dbReference type="AlphaFoldDB" id="A0A517XLG7"/>
<keyword evidence="2 6" id="KW-0489">Methyltransferase</keyword>
<accession>A0A517XLG7</accession>
<dbReference type="Gene3D" id="3.40.1280.10">
    <property type="match status" value="1"/>
</dbReference>
<dbReference type="InterPro" id="IPR029026">
    <property type="entry name" value="tRNA_m1G_MTases_N"/>
</dbReference>
<organism evidence="9 10">
    <name type="scientific">Urbifossiella limnaea</name>
    <dbReference type="NCBI Taxonomy" id="2528023"/>
    <lineage>
        <taxon>Bacteria</taxon>
        <taxon>Pseudomonadati</taxon>
        <taxon>Planctomycetota</taxon>
        <taxon>Planctomycetia</taxon>
        <taxon>Gemmatales</taxon>
        <taxon>Gemmataceae</taxon>
        <taxon>Urbifossiella</taxon>
    </lineage>
</organism>
<evidence type="ECO:0000256" key="6">
    <source>
        <dbReference type="HAMAP-Rule" id="MF_01885"/>
    </source>
</evidence>
<dbReference type="Proteomes" id="UP000319576">
    <property type="component" value="Chromosome"/>
</dbReference>
<reference evidence="9 10" key="1">
    <citation type="submission" date="2019-02" db="EMBL/GenBank/DDBJ databases">
        <title>Deep-cultivation of Planctomycetes and their phenomic and genomic characterization uncovers novel biology.</title>
        <authorList>
            <person name="Wiegand S."/>
            <person name="Jogler M."/>
            <person name="Boedeker C."/>
            <person name="Pinto D."/>
            <person name="Vollmers J."/>
            <person name="Rivas-Marin E."/>
            <person name="Kohn T."/>
            <person name="Peeters S.H."/>
            <person name="Heuer A."/>
            <person name="Rast P."/>
            <person name="Oberbeckmann S."/>
            <person name="Bunk B."/>
            <person name="Jeske O."/>
            <person name="Meyerdierks A."/>
            <person name="Storesund J.E."/>
            <person name="Kallscheuer N."/>
            <person name="Luecker S."/>
            <person name="Lage O.M."/>
            <person name="Pohl T."/>
            <person name="Merkel B.J."/>
            <person name="Hornburger P."/>
            <person name="Mueller R.-W."/>
            <person name="Bruemmer F."/>
            <person name="Labrenz M."/>
            <person name="Spormann A.M."/>
            <person name="Op den Camp H."/>
            <person name="Overmann J."/>
            <person name="Amann R."/>
            <person name="Jetten M.S.M."/>
            <person name="Mascher T."/>
            <person name="Medema M.H."/>
            <person name="Devos D.P."/>
            <person name="Kaster A.-K."/>
            <person name="Ovreas L."/>
            <person name="Rohde M."/>
            <person name="Galperin M.Y."/>
            <person name="Jogler C."/>
        </authorList>
    </citation>
    <scope>NUCLEOTIDE SEQUENCE [LARGE SCALE GENOMIC DNA]</scope>
    <source>
        <strain evidence="9 10">ETA_A1</strain>
    </source>
</reference>
<feature type="binding site" evidence="6 7">
    <location>
        <position position="121"/>
    </location>
    <ligand>
        <name>S-adenosyl-L-methionine</name>
        <dbReference type="ChEBI" id="CHEBI:59789"/>
    </ligand>
</feature>
<comment type="catalytic activity">
    <reaction evidence="6">
        <text>cytidine(34) in tRNA + S-adenosyl-L-methionine = 2'-O-methylcytidine(34) in tRNA + S-adenosyl-L-homocysteine + H(+)</text>
        <dbReference type="Rhea" id="RHEA:43084"/>
        <dbReference type="Rhea" id="RHEA-COMP:10331"/>
        <dbReference type="Rhea" id="RHEA-COMP:10332"/>
        <dbReference type="ChEBI" id="CHEBI:15378"/>
        <dbReference type="ChEBI" id="CHEBI:57856"/>
        <dbReference type="ChEBI" id="CHEBI:59789"/>
        <dbReference type="ChEBI" id="CHEBI:74495"/>
        <dbReference type="ChEBI" id="CHEBI:82748"/>
        <dbReference type="EC" id="2.1.1.207"/>
    </reaction>
</comment>
<comment type="similarity">
    <text evidence="6">Belongs to the class IV-like SAM-binding methyltransferase superfamily. RNA methyltransferase TrmH family. TrmL subfamily.</text>
</comment>
<dbReference type="GO" id="GO:0003723">
    <property type="term" value="F:RNA binding"/>
    <property type="evidence" value="ECO:0007669"/>
    <property type="project" value="InterPro"/>
</dbReference>
<evidence type="ECO:0000256" key="2">
    <source>
        <dbReference type="ARBA" id="ARBA00022603"/>
    </source>
</evidence>
<dbReference type="OrthoDB" id="9789043at2"/>
<keyword evidence="4 6" id="KW-0949">S-adenosyl-L-methionine</keyword>
<feature type="domain" description="tRNA/rRNA methyltransferase SpoU type" evidence="8">
    <location>
        <begin position="2"/>
        <end position="142"/>
    </location>
</feature>
<feature type="binding site" evidence="6 7">
    <location>
        <position position="100"/>
    </location>
    <ligand>
        <name>S-adenosyl-L-methionine</name>
        <dbReference type="ChEBI" id="CHEBI:59789"/>
    </ligand>
</feature>
<keyword evidence="3 6" id="KW-0808">Transferase</keyword>
<dbReference type="GO" id="GO:0141102">
    <property type="term" value="F:tRNA (5-carboxymethylaminomethyluridine(34)-2'-O)-methyltransferase activity"/>
    <property type="evidence" value="ECO:0007669"/>
    <property type="project" value="RHEA"/>
</dbReference>
<evidence type="ECO:0000259" key="8">
    <source>
        <dbReference type="Pfam" id="PF00588"/>
    </source>
</evidence>
<evidence type="ECO:0000313" key="9">
    <source>
        <dbReference type="EMBL" id="QDU18357.1"/>
    </source>
</evidence>
<dbReference type="PANTHER" id="PTHR42971">
    <property type="entry name" value="TRNA (CYTIDINE(34)-2'-O)-METHYLTRANSFERASE"/>
    <property type="match status" value="1"/>
</dbReference>
<dbReference type="EMBL" id="CP036273">
    <property type="protein sequence ID" value="QDU18357.1"/>
    <property type="molecule type" value="Genomic_DNA"/>
</dbReference>
<dbReference type="PIRSF" id="PIRSF029256">
    <property type="entry name" value="SpoU_TrmH_prd"/>
    <property type="match status" value="1"/>
</dbReference>
<comment type="catalytic activity">
    <reaction evidence="6">
        <text>5-carboxymethylaminomethyluridine(34) in tRNA(Leu) + S-adenosyl-L-methionine = 5-carboxymethylaminomethyl-2'-O-methyluridine(34) in tRNA(Leu) + S-adenosyl-L-homocysteine + H(+)</text>
        <dbReference type="Rhea" id="RHEA:43088"/>
        <dbReference type="Rhea" id="RHEA-COMP:10333"/>
        <dbReference type="Rhea" id="RHEA-COMP:10334"/>
        <dbReference type="ChEBI" id="CHEBI:15378"/>
        <dbReference type="ChEBI" id="CHEBI:57856"/>
        <dbReference type="ChEBI" id="CHEBI:59789"/>
        <dbReference type="ChEBI" id="CHEBI:74508"/>
        <dbReference type="ChEBI" id="CHEBI:74511"/>
        <dbReference type="EC" id="2.1.1.207"/>
    </reaction>
</comment>
<evidence type="ECO:0000256" key="4">
    <source>
        <dbReference type="ARBA" id="ARBA00022691"/>
    </source>
</evidence>
<evidence type="ECO:0000256" key="1">
    <source>
        <dbReference type="ARBA" id="ARBA00022490"/>
    </source>
</evidence>
<dbReference type="PANTHER" id="PTHR42971:SF1">
    <property type="entry name" value="TRNA (CYTIDINE(34)-2'-O)-METHYLTRANSFERASE"/>
    <property type="match status" value="1"/>
</dbReference>
<dbReference type="RefSeq" id="WP_145233565.1">
    <property type="nucleotide sequence ID" value="NZ_CP036273.1"/>
</dbReference>
<proteinExistence type="inferred from homology"/>
<feature type="binding site" evidence="6 7">
    <location>
        <position position="78"/>
    </location>
    <ligand>
        <name>S-adenosyl-L-methionine</name>
        <dbReference type="ChEBI" id="CHEBI:59789"/>
    </ligand>
</feature>
<protein>
    <recommendedName>
        <fullName evidence="6">Putative tRNA (cytidine(34)-2'-O)-methyltransferase</fullName>
        <ecNumber evidence="6">2.1.1.207</ecNumber>
    </recommendedName>
    <alternativeName>
        <fullName evidence="6">tRNA (cytidine/uridine-2'-O-)-methyltransferase</fullName>
    </alternativeName>
</protein>